<dbReference type="GO" id="GO:0070390">
    <property type="term" value="C:transcription export complex 2"/>
    <property type="evidence" value="ECO:0007669"/>
    <property type="project" value="UniProtKB-UniRule"/>
</dbReference>
<sequence length="110" mass="12377">MSQGPERGALKRAAPDDTVDELHLEEKIRHHLASSGKREALKELLASRLASCGWRDDIKQRCREYVAKKDRDTVTTDDIVRAVRPEGRATVPDSVKAELLAEIKKFILSI</sequence>
<keyword evidence="8 11" id="KW-0010">Activator</keyword>
<keyword evidence="3 11" id="KW-0509">mRNA transport</keyword>
<keyword evidence="4 11" id="KW-0156">Chromatin regulator</keyword>
<organism evidence="12 13">
    <name type="scientific">Pleodorina starrii</name>
    <dbReference type="NCBI Taxonomy" id="330485"/>
    <lineage>
        <taxon>Eukaryota</taxon>
        <taxon>Viridiplantae</taxon>
        <taxon>Chlorophyta</taxon>
        <taxon>core chlorophytes</taxon>
        <taxon>Chlorophyceae</taxon>
        <taxon>CS clade</taxon>
        <taxon>Chlamydomonadales</taxon>
        <taxon>Volvocaceae</taxon>
        <taxon>Pleodorina</taxon>
    </lineage>
</organism>
<keyword evidence="9 11" id="KW-0804">Transcription</keyword>
<dbReference type="EMBL" id="BRXU01000010">
    <property type="protein sequence ID" value="GLC54365.1"/>
    <property type="molecule type" value="Genomic_DNA"/>
</dbReference>
<dbReference type="InterPro" id="IPR038212">
    <property type="entry name" value="TF_EnY2_sf"/>
</dbReference>
<dbReference type="GO" id="GO:0006406">
    <property type="term" value="P:mRNA export from nucleus"/>
    <property type="evidence" value="ECO:0007669"/>
    <property type="project" value="UniProtKB-UniRule"/>
</dbReference>
<dbReference type="GO" id="GO:0071819">
    <property type="term" value="C:DUBm complex"/>
    <property type="evidence" value="ECO:0007669"/>
    <property type="project" value="UniProtKB-UniRule"/>
</dbReference>
<comment type="caution">
    <text evidence="12">The sequence shown here is derived from an EMBL/GenBank/DDBJ whole genome shotgun (WGS) entry which is preliminary data.</text>
</comment>
<evidence type="ECO:0000256" key="6">
    <source>
        <dbReference type="ARBA" id="ARBA00023010"/>
    </source>
</evidence>
<dbReference type="PANTHER" id="PTHR12514">
    <property type="entry name" value="ENHANCER OF YELLOW 2 TRANSCRIPTION FACTOR"/>
    <property type="match status" value="1"/>
</dbReference>
<dbReference type="GO" id="GO:0000124">
    <property type="term" value="C:SAGA complex"/>
    <property type="evidence" value="ECO:0007669"/>
    <property type="project" value="UniProtKB-UniRule"/>
</dbReference>
<dbReference type="Proteomes" id="UP001165080">
    <property type="component" value="Unassembled WGS sequence"/>
</dbReference>
<reference evidence="12 13" key="1">
    <citation type="journal article" date="2023" name="Commun. Biol.">
        <title>Reorganization of the ancestral sex-determining regions during the evolution of trioecy in Pleodorina starrii.</title>
        <authorList>
            <person name="Takahashi K."/>
            <person name="Suzuki S."/>
            <person name="Kawai-Toyooka H."/>
            <person name="Yamamoto K."/>
            <person name="Hamaji T."/>
            <person name="Ootsuki R."/>
            <person name="Yamaguchi H."/>
            <person name="Kawachi M."/>
            <person name="Higashiyama T."/>
            <person name="Nozaki H."/>
        </authorList>
    </citation>
    <scope>NUCLEOTIDE SEQUENCE [LARGE SCALE GENOMIC DNA]</scope>
    <source>
        <strain evidence="12 13">NIES-4479</strain>
    </source>
</reference>
<dbReference type="GO" id="GO:0015031">
    <property type="term" value="P:protein transport"/>
    <property type="evidence" value="ECO:0007669"/>
    <property type="project" value="UniProtKB-KW"/>
</dbReference>
<dbReference type="GO" id="GO:0005643">
    <property type="term" value="C:nuclear pore"/>
    <property type="evidence" value="ECO:0007669"/>
    <property type="project" value="UniProtKB-UniRule"/>
</dbReference>
<evidence type="ECO:0000256" key="1">
    <source>
        <dbReference type="ARBA" id="ARBA00004642"/>
    </source>
</evidence>
<comment type="function">
    <text evidence="11">Involved in mRNA export coupled transcription activation by association with both the TREX-2 and the SAGA complexes. The transcription regulatory histone acetylation (HAT) complex SAGA is a multiprotein complex that activates transcription by remodeling chromatin and mediating histone acetylation and deubiquitination. Within the SAGA complex, participates to a subcomplex that specifically deubiquitinates histones. The SAGA complex is recruited to specific gene promoters by activators, where it is required for transcription. The TREX-2 complex functions in docking export-competent ribonucleoprotein particles (mRNPs) to the nuclear entrance of the nuclear pore complex (nuclear basket). TREX-2 participates in mRNA export and accurate chromatin positioning in the nucleus by tethering genes to the nuclear periphery.</text>
</comment>
<evidence type="ECO:0000256" key="4">
    <source>
        <dbReference type="ARBA" id="ARBA00022853"/>
    </source>
</evidence>
<dbReference type="GO" id="GO:0003713">
    <property type="term" value="F:transcription coactivator activity"/>
    <property type="evidence" value="ECO:0007669"/>
    <property type="project" value="UniProtKB-UniRule"/>
</dbReference>
<dbReference type="OrthoDB" id="6221744at2759"/>
<proteinExistence type="inferred from homology"/>
<keyword evidence="7 11" id="KW-0805">Transcription regulation</keyword>
<dbReference type="GO" id="GO:0005654">
    <property type="term" value="C:nucleoplasm"/>
    <property type="evidence" value="ECO:0007669"/>
    <property type="project" value="UniProtKB-SubCell"/>
</dbReference>
<dbReference type="AlphaFoldDB" id="A0A9W6BM76"/>
<comment type="subunit">
    <text evidence="11">Component of the nuclear pore complex (NPC)-associated TREX-2 complex (transcription and export complex 2). Component of the SAGA transcription coactivator-HAT complex. Within the SAGA complex, participates to a subcomplex of SAGA called the DUB module (deubiquitination module).</text>
</comment>
<dbReference type="GO" id="GO:0006325">
    <property type="term" value="P:chromatin organization"/>
    <property type="evidence" value="ECO:0007669"/>
    <property type="project" value="UniProtKB-KW"/>
</dbReference>
<keyword evidence="5 11" id="KW-0653">Protein transport</keyword>
<evidence type="ECO:0000256" key="8">
    <source>
        <dbReference type="ARBA" id="ARBA00023159"/>
    </source>
</evidence>
<comment type="subcellular location">
    <subcellularLocation>
        <location evidence="1 11">Nucleus</location>
        <location evidence="1 11">Nucleoplasm</location>
    </subcellularLocation>
</comment>
<dbReference type="GO" id="GO:0006368">
    <property type="term" value="P:transcription elongation by RNA polymerase II"/>
    <property type="evidence" value="ECO:0007669"/>
    <property type="project" value="UniProtKB-UniRule"/>
</dbReference>
<keyword evidence="10 11" id="KW-0539">Nucleus</keyword>
<keyword evidence="2 11" id="KW-0813">Transport</keyword>
<evidence type="ECO:0000256" key="7">
    <source>
        <dbReference type="ARBA" id="ARBA00023015"/>
    </source>
</evidence>
<dbReference type="HAMAP" id="MF_03046">
    <property type="entry name" value="ENY2_Sus1"/>
    <property type="match status" value="1"/>
</dbReference>
<keyword evidence="6 11" id="KW-0811">Translocation</keyword>
<evidence type="ECO:0000256" key="11">
    <source>
        <dbReference type="HAMAP-Rule" id="MF_03046"/>
    </source>
</evidence>
<evidence type="ECO:0000313" key="12">
    <source>
        <dbReference type="EMBL" id="GLC54365.1"/>
    </source>
</evidence>
<evidence type="ECO:0000256" key="3">
    <source>
        <dbReference type="ARBA" id="ARBA00022816"/>
    </source>
</evidence>
<keyword evidence="13" id="KW-1185">Reference proteome</keyword>
<name>A0A9W6BM76_9CHLO</name>
<dbReference type="FunFam" id="1.10.246.140:FF:000001">
    <property type="entry name" value="Transcription and mRNA export factor ENY2"/>
    <property type="match status" value="1"/>
</dbReference>
<comment type="similarity">
    <text evidence="11">Belongs to the ENY2 family.</text>
</comment>
<evidence type="ECO:0000313" key="13">
    <source>
        <dbReference type="Proteomes" id="UP001165080"/>
    </source>
</evidence>
<evidence type="ECO:0000256" key="9">
    <source>
        <dbReference type="ARBA" id="ARBA00023163"/>
    </source>
</evidence>
<dbReference type="Gene3D" id="1.10.246.140">
    <property type="match status" value="1"/>
</dbReference>
<dbReference type="InterPro" id="IPR018783">
    <property type="entry name" value="TF_ENY2"/>
</dbReference>
<accession>A0A9W6BM76</accession>
<protein>
    <recommendedName>
        <fullName evidence="11">Transcription and mRNA export factor ENY2</fullName>
    </recommendedName>
    <alternativeName>
        <fullName evidence="11">Enhancer of yellow 2 transcription factor homolog</fullName>
    </alternativeName>
</protein>
<evidence type="ECO:0000256" key="2">
    <source>
        <dbReference type="ARBA" id="ARBA00022448"/>
    </source>
</evidence>
<gene>
    <name evidence="12" type="primary">PLEST005138</name>
    <name evidence="12" type="ORF">PLESTB_000856100</name>
</gene>
<evidence type="ECO:0000256" key="5">
    <source>
        <dbReference type="ARBA" id="ARBA00022927"/>
    </source>
</evidence>
<evidence type="ECO:0000256" key="10">
    <source>
        <dbReference type="ARBA" id="ARBA00023242"/>
    </source>
</evidence>
<dbReference type="Pfam" id="PF10163">
    <property type="entry name" value="EnY2"/>
    <property type="match status" value="1"/>
</dbReference>